<dbReference type="Proteomes" id="UP000810207">
    <property type="component" value="Unassembled WGS sequence"/>
</dbReference>
<evidence type="ECO:0000259" key="3">
    <source>
        <dbReference type="Pfam" id="PF13556"/>
    </source>
</evidence>
<comment type="caution">
    <text evidence="5">The sequence shown here is derived from an EMBL/GenBank/DDBJ whole genome shotgun (WGS) entry which is preliminary data.</text>
</comment>
<evidence type="ECO:0000259" key="2">
    <source>
        <dbReference type="Pfam" id="PF07905"/>
    </source>
</evidence>
<dbReference type="InterPro" id="IPR051448">
    <property type="entry name" value="CdaR-like_regulators"/>
</dbReference>
<proteinExistence type="inferred from homology"/>
<dbReference type="EMBL" id="JAGIKV010000007">
    <property type="protein sequence ID" value="MBP2245870.1"/>
    <property type="molecule type" value="Genomic_DNA"/>
</dbReference>
<dbReference type="InterPro" id="IPR012914">
    <property type="entry name" value="PucR_dom"/>
</dbReference>
<accession>A0ABS4RSL5</accession>
<dbReference type="PANTHER" id="PTHR33744">
    <property type="entry name" value="CARBOHYDRATE DIACID REGULATOR"/>
    <property type="match status" value="1"/>
</dbReference>
<sequence length="561" mass="63629">MKMDLQQLLTIPILSKAKVIAGHRGLDRLVQSINIMDAPDIVQFLKPGDMLLTNGYILKDRPDAHLAFITDMHTIGCAALAVKTQRFSLELSPQLLETANRLGFPIIELSEIDNTLGEIFQHSISAILQNKTHELHYALSIHKQFSTMVMQGKGIPSIVDTLSQLLSSPVLLLGSKKQITASSHYAQQMDHQSLAAPLLTFIDEHPSFHTATSICLLTADKYRHAELHPIFTDRHEGYLIALYDSSASSKLSTLALEQAVNVIGLELTKKQAVKERSRRYKNEYFSDLIQGFIRSEQEALHRGKKYGLQAKGSSVLIIAKTDESLAGIPKQDSTSSGEERFISERDANYELIKQEFARLDLSFVMFTKNDQFGILVFLAESSWDEHTVVQQLERMANNLYSESQLSLSFGIGNPYTNVLDIGLSYKEAVKALQSGYQMRKTRFAHSYQTMDISRLLRMIPHDEMMQFHQETFKPFNDREPNERNELMKTLSSFYENHCQIVDTAKELFVHRNTVIYRLEKCEKLTGRNIKDPMESLRFRLAFALESLLNVNPAPSEANHTS</sequence>
<feature type="domain" description="PucR C-terminal helix-turn-helix" evidence="3">
    <location>
        <begin position="486"/>
        <end position="543"/>
    </location>
</feature>
<name>A0ABS4RSL5_PAEXY</name>
<dbReference type="Pfam" id="PF13556">
    <property type="entry name" value="HTH_30"/>
    <property type="match status" value="1"/>
</dbReference>
<feature type="domain" description="CdaR GGDEF-like" evidence="4">
    <location>
        <begin position="295"/>
        <end position="433"/>
    </location>
</feature>
<evidence type="ECO:0000313" key="5">
    <source>
        <dbReference type="EMBL" id="MBP2245870.1"/>
    </source>
</evidence>
<comment type="similarity">
    <text evidence="1">Belongs to the CdaR family.</text>
</comment>
<evidence type="ECO:0000256" key="1">
    <source>
        <dbReference type="ARBA" id="ARBA00006754"/>
    </source>
</evidence>
<gene>
    <name evidence="5" type="ORF">J2Z28_002488</name>
</gene>
<dbReference type="Pfam" id="PF17853">
    <property type="entry name" value="GGDEF_2"/>
    <property type="match status" value="1"/>
</dbReference>
<dbReference type="InterPro" id="IPR041522">
    <property type="entry name" value="CdaR_GGDEF"/>
</dbReference>
<dbReference type="InterPro" id="IPR042070">
    <property type="entry name" value="PucR_C-HTH_sf"/>
</dbReference>
<feature type="domain" description="Purine catabolism PurC-like" evidence="2">
    <location>
        <begin position="7"/>
        <end position="126"/>
    </location>
</feature>
<dbReference type="Gene3D" id="1.10.10.2840">
    <property type="entry name" value="PucR C-terminal helix-turn-helix domain"/>
    <property type="match status" value="1"/>
</dbReference>
<dbReference type="InterPro" id="IPR025736">
    <property type="entry name" value="PucR_C-HTH_dom"/>
</dbReference>
<reference evidence="5 6" key="1">
    <citation type="submission" date="2021-03" db="EMBL/GenBank/DDBJ databases">
        <title>Genomic Encyclopedia of Type Strains, Phase IV (KMG-IV): sequencing the most valuable type-strain genomes for metagenomic binning, comparative biology and taxonomic classification.</title>
        <authorList>
            <person name="Goeker M."/>
        </authorList>
    </citation>
    <scope>NUCLEOTIDE SEQUENCE [LARGE SCALE GENOMIC DNA]</scope>
    <source>
        <strain evidence="5 6">DSM 21292</strain>
    </source>
</reference>
<dbReference type="Pfam" id="PF07905">
    <property type="entry name" value="PucR"/>
    <property type="match status" value="1"/>
</dbReference>
<evidence type="ECO:0000259" key="4">
    <source>
        <dbReference type="Pfam" id="PF17853"/>
    </source>
</evidence>
<evidence type="ECO:0000313" key="6">
    <source>
        <dbReference type="Proteomes" id="UP000810207"/>
    </source>
</evidence>
<organism evidence="5 6">
    <name type="scientific">Paenibacillus xylanexedens</name>
    <dbReference type="NCBI Taxonomy" id="528191"/>
    <lineage>
        <taxon>Bacteria</taxon>
        <taxon>Bacillati</taxon>
        <taxon>Bacillota</taxon>
        <taxon>Bacilli</taxon>
        <taxon>Bacillales</taxon>
        <taxon>Paenibacillaceae</taxon>
        <taxon>Paenibacillus</taxon>
    </lineage>
</organism>
<dbReference type="PANTHER" id="PTHR33744:SF1">
    <property type="entry name" value="DNA-BINDING TRANSCRIPTIONAL ACTIVATOR ADER"/>
    <property type="match status" value="1"/>
</dbReference>
<protein>
    <submittedName>
        <fullName evidence="5">Purine catabolism regulator</fullName>
    </submittedName>
</protein>
<keyword evidence="6" id="KW-1185">Reference proteome</keyword>